<gene>
    <name evidence="2" type="ORF">EJ04DRAFT_423566</name>
</gene>
<dbReference type="AlphaFoldDB" id="A0A9P4V996"/>
<evidence type="ECO:0000256" key="1">
    <source>
        <dbReference type="SAM" id="Coils"/>
    </source>
</evidence>
<comment type="caution">
    <text evidence="2">The sequence shown here is derived from an EMBL/GenBank/DDBJ whole genome shotgun (WGS) entry which is preliminary data.</text>
</comment>
<evidence type="ECO:0000313" key="2">
    <source>
        <dbReference type="EMBL" id="KAF2741178.1"/>
    </source>
</evidence>
<evidence type="ECO:0000313" key="3">
    <source>
        <dbReference type="Proteomes" id="UP000799444"/>
    </source>
</evidence>
<protein>
    <submittedName>
        <fullName evidence="2">Uncharacterized protein</fullName>
    </submittedName>
</protein>
<name>A0A9P4V996_9PLEO</name>
<reference evidence="2" key="1">
    <citation type="journal article" date="2020" name="Stud. Mycol.">
        <title>101 Dothideomycetes genomes: a test case for predicting lifestyles and emergence of pathogens.</title>
        <authorList>
            <person name="Haridas S."/>
            <person name="Albert R."/>
            <person name="Binder M."/>
            <person name="Bloem J."/>
            <person name="Labutti K."/>
            <person name="Salamov A."/>
            <person name="Andreopoulos B."/>
            <person name="Baker S."/>
            <person name="Barry K."/>
            <person name="Bills G."/>
            <person name="Bluhm B."/>
            <person name="Cannon C."/>
            <person name="Castanera R."/>
            <person name="Culley D."/>
            <person name="Daum C."/>
            <person name="Ezra D."/>
            <person name="Gonzalez J."/>
            <person name="Henrissat B."/>
            <person name="Kuo A."/>
            <person name="Liang C."/>
            <person name="Lipzen A."/>
            <person name="Lutzoni F."/>
            <person name="Magnuson J."/>
            <person name="Mondo S."/>
            <person name="Nolan M."/>
            <person name="Ohm R."/>
            <person name="Pangilinan J."/>
            <person name="Park H.-J."/>
            <person name="Ramirez L."/>
            <person name="Alfaro M."/>
            <person name="Sun H."/>
            <person name="Tritt A."/>
            <person name="Yoshinaga Y."/>
            <person name="Zwiers L.-H."/>
            <person name="Turgeon B."/>
            <person name="Goodwin S."/>
            <person name="Spatafora J."/>
            <person name="Crous P."/>
            <person name="Grigoriev I."/>
        </authorList>
    </citation>
    <scope>NUCLEOTIDE SEQUENCE</scope>
    <source>
        <strain evidence="2">CBS 125425</strain>
    </source>
</reference>
<feature type="coiled-coil region" evidence="1">
    <location>
        <begin position="52"/>
        <end position="79"/>
    </location>
</feature>
<keyword evidence="3" id="KW-1185">Reference proteome</keyword>
<dbReference type="OrthoDB" id="5428081at2759"/>
<keyword evidence="1" id="KW-0175">Coiled coil</keyword>
<accession>A0A9P4V996</accession>
<proteinExistence type="predicted"/>
<dbReference type="Proteomes" id="UP000799444">
    <property type="component" value="Unassembled WGS sequence"/>
</dbReference>
<organism evidence="2 3">
    <name type="scientific">Polyplosphaeria fusca</name>
    <dbReference type="NCBI Taxonomy" id="682080"/>
    <lineage>
        <taxon>Eukaryota</taxon>
        <taxon>Fungi</taxon>
        <taxon>Dikarya</taxon>
        <taxon>Ascomycota</taxon>
        <taxon>Pezizomycotina</taxon>
        <taxon>Dothideomycetes</taxon>
        <taxon>Pleosporomycetidae</taxon>
        <taxon>Pleosporales</taxon>
        <taxon>Tetraplosphaeriaceae</taxon>
        <taxon>Polyplosphaeria</taxon>
    </lineage>
</organism>
<dbReference type="EMBL" id="ML996098">
    <property type="protein sequence ID" value="KAF2741178.1"/>
    <property type="molecule type" value="Genomic_DNA"/>
</dbReference>
<sequence>MSTKQAVRRWVWTGAITAVTIVGAIYGAGLRSQQQFTQETKRVLEASPEEKIAQLETVRSDLVRRRNDLQRKINNFSAQRLEREQASNKPR</sequence>